<sequence>MSSNVPTNEQNAAAGTGSDTDSISSLSSRAANMNLDRSSPPPLLSSEASDEEGDITIMKDSSLSEEGPDECGQMPFLDKYGEPVHEGTPPEDFGCWPEYLLYCKQGAKLKIRLAVVEKGVAVGYRRVDYPAKILVDHSQYFRGLFRTGAAMSEFEVGHLDLNDIDIVSFERLYMVMASGHPAAHHNIGPTVRTLSDLLDCAVLCDRFMMHQIAGWVKKMMNDYMVGMAGWSMQYQQEVINRPGAGFDALHRERVLDVSDAYERSVSMLGETINLPVQPISYVNFLIQACPRVLLAEMVHEFPPLMAAELAKQMLLQS</sequence>
<dbReference type="OrthoDB" id="5220268at2759"/>
<evidence type="ECO:0000256" key="1">
    <source>
        <dbReference type="SAM" id="MobiDB-lite"/>
    </source>
</evidence>
<dbReference type="EMBL" id="LCUC01000596">
    <property type="protein sequence ID" value="KKY29851.1"/>
    <property type="molecule type" value="Genomic_DNA"/>
</dbReference>
<proteinExistence type="predicted"/>
<feature type="compositionally biased region" description="Low complexity" evidence="1">
    <location>
        <begin position="15"/>
        <end position="28"/>
    </location>
</feature>
<accession>A0A0G2F6K7</accession>
<name>A0A0G2F6K7_9PEZI</name>
<evidence type="ECO:0000313" key="3">
    <source>
        <dbReference type="Proteomes" id="UP000034680"/>
    </source>
</evidence>
<dbReference type="AlphaFoldDB" id="A0A0G2F6K7"/>
<evidence type="ECO:0000313" key="2">
    <source>
        <dbReference type="EMBL" id="KKY29851.1"/>
    </source>
</evidence>
<gene>
    <name evidence="2" type="ORF">UCDDA912_g10210</name>
</gene>
<feature type="compositionally biased region" description="Polar residues" evidence="1">
    <location>
        <begin position="1"/>
        <end position="13"/>
    </location>
</feature>
<evidence type="ECO:0008006" key="4">
    <source>
        <dbReference type="Google" id="ProtNLM"/>
    </source>
</evidence>
<organism evidence="2 3">
    <name type="scientific">Diaporthe ampelina</name>
    <dbReference type="NCBI Taxonomy" id="1214573"/>
    <lineage>
        <taxon>Eukaryota</taxon>
        <taxon>Fungi</taxon>
        <taxon>Dikarya</taxon>
        <taxon>Ascomycota</taxon>
        <taxon>Pezizomycotina</taxon>
        <taxon>Sordariomycetes</taxon>
        <taxon>Sordariomycetidae</taxon>
        <taxon>Diaporthales</taxon>
        <taxon>Diaporthaceae</taxon>
        <taxon>Diaporthe</taxon>
    </lineage>
</organism>
<reference evidence="2 3" key="1">
    <citation type="submission" date="2015-05" db="EMBL/GenBank/DDBJ databases">
        <title>Distinctive expansion of gene families associated with plant cell wall degradation and secondary metabolism in the genomes of grapevine trunk pathogens.</title>
        <authorList>
            <person name="Lawrence D.P."/>
            <person name="Travadon R."/>
            <person name="Rolshausen P.E."/>
            <person name="Baumgartner K."/>
        </authorList>
    </citation>
    <scope>NUCLEOTIDE SEQUENCE [LARGE SCALE GENOMIC DNA]</scope>
    <source>
        <strain evidence="2">DA912</strain>
    </source>
</reference>
<protein>
    <recommendedName>
        <fullName evidence="4">BTB domain-containing protein</fullName>
    </recommendedName>
</protein>
<feature type="region of interest" description="Disordered" evidence="1">
    <location>
        <begin position="1"/>
        <end position="83"/>
    </location>
</feature>
<reference evidence="2 3" key="2">
    <citation type="submission" date="2015-05" db="EMBL/GenBank/DDBJ databases">
        <authorList>
            <person name="Morales-Cruz A."/>
            <person name="Amrine K.C."/>
            <person name="Cantu D."/>
        </authorList>
    </citation>
    <scope>NUCLEOTIDE SEQUENCE [LARGE SCALE GENOMIC DNA]</scope>
    <source>
        <strain evidence="2">DA912</strain>
    </source>
</reference>
<comment type="caution">
    <text evidence="2">The sequence shown here is derived from an EMBL/GenBank/DDBJ whole genome shotgun (WGS) entry which is preliminary data.</text>
</comment>
<dbReference type="Proteomes" id="UP000034680">
    <property type="component" value="Unassembled WGS sequence"/>
</dbReference>
<keyword evidence="3" id="KW-1185">Reference proteome</keyword>